<dbReference type="GO" id="GO:0031250">
    <property type="term" value="C:anaerobic ribonucleoside-triphosphate reductase complex"/>
    <property type="evidence" value="ECO:0007669"/>
    <property type="project" value="TreeGrafter"/>
</dbReference>
<dbReference type="PATRIC" id="fig|742733.3.peg.900"/>
<evidence type="ECO:0000313" key="1">
    <source>
        <dbReference type="EMBL" id="EHF00275.1"/>
    </source>
</evidence>
<dbReference type="PANTHER" id="PTHR21075:SF0">
    <property type="entry name" value="ANAEROBIC RIBONUCLEOSIDE-TRIPHOSPHATE REDUCTASE"/>
    <property type="match status" value="1"/>
</dbReference>
<dbReference type="NCBIfam" id="TIGR02827">
    <property type="entry name" value="RNR_anaer_Bdell"/>
    <property type="match status" value="1"/>
</dbReference>
<dbReference type="AlphaFoldDB" id="G5HE48"/>
<dbReference type="Gene3D" id="3.20.70.20">
    <property type="match status" value="1"/>
</dbReference>
<dbReference type="SUPFAM" id="SSF51998">
    <property type="entry name" value="PFL-like glycyl radical enzymes"/>
    <property type="match status" value="1"/>
</dbReference>
<dbReference type="GO" id="GO:0004748">
    <property type="term" value="F:ribonucleoside-diphosphate reductase activity, thioredoxin disulfide as acceptor"/>
    <property type="evidence" value="ECO:0007669"/>
    <property type="project" value="TreeGrafter"/>
</dbReference>
<accession>G5HE48</accession>
<dbReference type="HOGENOM" id="CLU_019682_0_0_9"/>
<dbReference type="Proteomes" id="UP000003763">
    <property type="component" value="Unassembled WGS sequence"/>
</dbReference>
<dbReference type="PANTHER" id="PTHR21075">
    <property type="entry name" value="ANAEROBIC RIBONUCLEOSIDE-TRIPHOSPHATE REDUCTASE"/>
    <property type="match status" value="1"/>
</dbReference>
<organism evidence="1 2">
    <name type="scientific">[Clostridium] citroniae WAL-17108</name>
    <dbReference type="NCBI Taxonomy" id="742733"/>
    <lineage>
        <taxon>Bacteria</taxon>
        <taxon>Bacillati</taxon>
        <taxon>Bacillota</taxon>
        <taxon>Clostridia</taxon>
        <taxon>Lachnospirales</taxon>
        <taxon>Lachnospiraceae</taxon>
        <taxon>Enterocloster</taxon>
    </lineage>
</organism>
<dbReference type="EMBL" id="ADLJ01000006">
    <property type="protein sequence ID" value="EHF00275.1"/>
    <property type="molecule type" value="Genomic_DNA"/>
</dbReference>
<protein>
    <submittedName>
        <fullName evidence="1">Anaerobic ribonucleoside-triphosphate reductase</fullName>
    </submittedName>
</protein>
<dbReference type="InterPro" id="IPR012833">
    <property type="entry name" value="NrdD"/>
</dbReference>
<dbReference type="Pfam" id="PF13597">
    <property type="entry name" value="NRDD"/>
    <property type="match status" value="1"/>
</dbReference>
<dbReference type="NCBIfam" id="NF006127">
    <property type="entry name" value="PRK08271.1"/>
    <property type="match status" value="1"/>
</dbReference>
<reference evidence="1 2" key="1">
    <citation type="submission" date="2011-08" db="EMBL/GenBank/DDBJ databases">
        <title>The Genome Sequence of Clostridium citroniae WAL-17108.</title>
        <authorList>
            <consortium name="The Broad Institute Genome Sequencing Platform"/>
            <person name="Earl A."/>
            <person name="Ward D."/>
            <person name="Feldgarden M."/>
            <person name="Gevers D."/>
            <person name="Finegold S.M."/>
            <person name="Summanen P.H."/>
            <person name="Molitoris D.R."/>
            <person name="Vaisanen M.L."/>
            <person name="Daigneault M."/>
            <person name="Allen-Vercoe E."/>
            <person name="Young S.K."/>
            <person name="Zeng Q."/>
            <person name="Gargeya S."/>
            <person name="Fitzgerald M."/>
            <person name="Haas B."/>
            <person name="Abouelleil A."/>
            <person name="Alvarado L."/>
            <person name="Arachchi H.M."/>
            <person name="Berlin A."/>
            <person name="Brown A."/>
            <person name="Chapman S.B."/>
            <person name="Chen Z."/>
            <person name="Dunbar C."/>
            <person name="Freedman E."/>
            <person name="Gearin G."/>
            <person name="Gellesch M."/>
            <person name="Goldberg J."/>
            <person name="Griggs A."/>
            <person name="Gujja S."/>
            <person name="Heiman D."/>
            <person name="Howarth C."/>
            <person name="Larson L."/>
            <person name="Lui A."/>
            <person name="MacDonald P.J.P."/>
            <person name="Montmayeur A."/>
            <person name="Murphy C."/>
            <person name="Neiman D."/>
            <person name="Pearson M."/>
            <person name="Priest M."/>
            <person name="Roberts A."/>
            <person name="Saif S."/>
            <person name="Shea T."/>
            <person name="Shenoy N."/>
            <person name="Sisk P."/>
            <person name="Stolte C."/>
            <person name="Sykes S."/>
            <person name="Wortman J."/>
            <person name="Nusbaum C."/>
            <person name="Birren B."/>
        </authorList>
    </citation>
    <scope>NUCLEOTIDE SEQUENCE [LARGE SCALE GENOMIC DNA]</scope>
    <source>
        <strain evidence="1 2">WAL-17108</strain>
    </source>
</reference>
<comment type="caution">
    <text evidence="1">The sequence shown here is derived from an EMBL/GenBank/DDBJ whole genome shotgun (WGS) entry which is preliminary data.</text>
</comment>
<evidence type="ECO:0000313" key="2">
    <source>
        <dbReference type="Proteomes" id="UP000003763"/>
    </source>
</evidence>
<sequence length="630" mass="72799">MGRKTLGNVSMIDNKTISMTIENLERSYRKDIEFINNYRKSSNAATGSKFDSNANVENKNIATLSGELPKGDNIGINRLLMIDKIREMFGIELAREYMRQLLEHEIYKHDETNISPYCVSITMYPFLFNGLEQIGGTSSAPRYLDSFCGAFINLVFAIASQFAGAVSTPEWLTYMDYFIRKEYGEEYYKHPDMVVTSAMCLRQRSIRNVIESKFDQCVYSLDQPAGARNFQSVFWNIAYFDRDYFKVIFDNFVFPDGSLPNWDSVSWLQKEFMQWLNNERLKKVLTFPVETLNLLNDGETYVDQEWFEFASKMYAEGHSFFTYTSDSVDSLASCCRLRNELQDNTFSYTLGAGGVSTGSKGVITININRLVQNAVQRNIPINEAITNQVEKVHKYLLAYNEIIKDYFNDHLLSIYEAGYISLEKQFLTIGINGFVEGAEFLGITPTPNDKYMEYGEMILRPIYELNKRDKSKGIMFNTEFVPAENLGVKNAKWDREDGYFVPRDCYNSYFYAVEDESNNVFDKLTLHGKKFTQYLDGGSAFHENLAEHLTQDQYKTIMIGAVKVGCPYFTFNIPNTICNECDHISKHRLFQCEKCGSTDLDYITRIIGYLKRISKFSEARQIEASRRYYE</sequence>
<proteinExistence type="predicted"/>
<dbReference type="eggNOG" id="COG1328">
    <property type="taxonomic scope" value="Bacteria"/>
</dbReference>
<dbReference type="GO" id="GO:0006260">
    <property type="term" value="P:DNA replication"/>
    <property type="evidence" value="ECO:0007669"/>
    <property type="project" value="InterPro"/>
</dbReference>
<gene>
    <name evidence="1" type="ORF">HMPREF9469_00860</name>
</gene>
<name>G5HE48_9FIRM</name>
<dbReference type="GO" id="GO:0009265">
    <property type="term" value="P:2'-deoxyribonucleotide biosynthetic process"/>
    <property type="evidence" value="ECO:0007669"/>
    <property type="project" value="TreeGrafter"/>
</dbReference>
<dbReference type="GO" id="GO:0008998">
    <property type="term" value="F:ribonucleoside-triphosphate reductase (thioredoxin) activity"/>
    <property type="evidence" value="ECO:0007669"/>
    <property type="project" value="InterPro"/>
</dbReference>
<dbReference type="RefSeq" id="WP_007859494.1">
    <property type="nucleotide sequence ID" value="NZ_JH376420.1"/>
</dbReference>